<feature type="transmembrane region" description="Helical" evidence="6">
    <location>
        <begin position="338"/>
        <end position="359"/>
    </location>
</feature>
<dbReference type="SUPFAM" id="SSF103473">
    <property type="entry name" value="MFS general substrate transporter"/>
    <property type="match status" value="1"/>
</dbReference>
<dbReference type="PANTHER" id="PTHR43791:SF36">
    <property type="entry name" value="TRANSPORTER, PUTATIVE (AFU_ORTHOLOGUE AFUA_6G08340)-RELATED"/>
    <property type="match status" value="1"/>
</dbReference>
<dbReference type="CDD" id="cd17319">
    <property type="entry name" value="MFS_ExuT_GudP_like"/>
    <property type="match status" value="1"/>
</dbReference>
<gene>
    <name evidence="8" type="ORF">FAZ98_16170</name>
</gene>
<dbReference type="Proteomes" id="UP000433577">
    <property type="component" value="Chromosome 2"/>
</dbReference>
<reference evidence="8 9" key="1">
    <citation type="submission" date="2019-12" db="EMBL/GenBank/DDBJ databases">
        <title>Paraburkholderia acidiphila 7Q-K02 sp. nov and Paraburkholderia acidisoli DHF22 sp. nov., two strains isolated from forest soil.</title>
        <authorList>
            <person name="Gao Z."/>
            <person name="Qiu L."/>
        </authorList>
    </citation>
    <scope>NUCLEOTIDE SEQUENCE [LARGE SCALE GENOMIC DNA]</scope>
    <source>
        <strain evidence="8 9">DHF22</strain>
    </source>
</reference>
<dbReference type="AlphaFoldDB" id="A0A7Z2GKX2"/>
<evidence type="ECO:0000256" key="5">
    <source>
        <dbReference type="ARBA" id="ARBA00023136"/>
    </source>
</evidence>
<feature type="transmembrane region" description="Helical" evidence="6">
    <location>
        <begin position="77"/>
        <end position="100"/>
    </location>
</feature>
<dbReference type="PROSITE" id="PS50850">
    <property type="entry name" value="MFS"/>
    <property type="match status" value="1"/>
</dbReference>
<name>A0A7Z2GKX2_9BURK</name>
<feature type="transmembrane region" description="Helical" evidence="6">
    <location>
        <begin position="312"/>
        <end position="332"/>
    </location>
</feature>
<dbReference type="OrthoDB" id="8596007at2"/>
<dbReference type="InterPro" id="IPR020846">
    <property type="entry name" value="MFS_dom"/>
</dbReference>
<feature type="transmembrane region" description="Helical" evidence="6">
    <location>
        <begin position="12"/>
        <end position="28"/>
    </location>
</feature>
<dbReference type="Pfam" id="PF07690">
    <property type="entry name" value="MFS_1"/>
    <property type="match status" value="1"/>
</dbReference>
<feature type="transmembrane region" description="Helical" evidence="6">
    <location>
        <begin position="245"/>
        <end position="269"/>
    </location>
</feature>
<evidence type="ECO:0000313" key="9">
    <source>
        <dbReference type="Proteomes" id="UP000433577"/>
    </source>
</evidence>
<evidence type="ECO:0000256" key="2">
    <source>
        <dbReference type="ARBA" id="ARBA00022448"/>
    </source>
</evidence>
<dbReference type="PANTHER" id="PTHR43791">
    <property type="entry name" value="PERMEASE-RELATED"/>
    <property type="match status" value="1"/>
</dbReference>
<dbReference type="InterPro" id="IPR036259">
    <property type="entry name" value="MFS_trans_sf"/>
</dbReference>
<comment type="subcellular location">
    <subcellularLocation>
        <location evidence="1">Membrane</location>
        <topology evidence="1">Multi-pass membrane protein</topology>
    </subcellularLocation>
</comment>
<organism evidence="8 9">
    <name type="scientific">Paraburkholderia acidisoli</name>
    <dbReference type="NCBI Taxonomy" id="2571748"/>
    <lineage>
        <taxon>Bacteria</taxon>
        <taxon>Pseudomonadati</taxon>
        <taxon>Pseudomonadota</taxon>
        <taxon>Betaproteobacteria</taxon>
        <taxon>Burkholderiales</taxon>
        <taxon>Burkholderiaceae</taxon>
        <taxon>Paraburkholderia</taxon>
    </lineage>
</organism>
<keyword evidence="3 6" id="KW-0812">Transmembrane</keyword>
<feature type="transmembrane region" description="Helical" evidence="6">
    <location>
        <begin position="366"/>
        <end position="384"/>
    </location>
</feature>
<evidence type="ECO:0000313" key="8">
    <source>
        <dbReference type="EMBL" id="QGZ63334.1"/>
    </source>
</evidence>
<evidence type="ECO:0000259" key="7">
    <source>
        <dbReference type="PROSITE" id="PS50850"/>
    </source>
</evidence>
<dbReference type="GO" id="GO:0022857">
    <property type="term" value="F:transmembrane transporter activity"/>
    <property type="evidence" value="ECO:0007669"/>
    <property type="project" value="InterPro"/>
</dbReference>
<accession>A0A7Z2GKX2</accession>
<feature type="domain" description="Major facilitator superfamily (MFS) profile" evidence="7">
    <location>
        <begin position="15"/>
        <end position="427"/>
    </location>
</feature>
<keyword evidence="4 6" id="KW-1133">Transmembrane helix</keyword>
<keyword evidence="2" id="KW-0813">Transport</keyword>
<dbReference type="EMBL" id="CP046914">
    <property type="protein sequence ID" value="QGZ63334.1"/>
    <property type="molecule type" value="Genomic_DNA"/>
</dbReference>
<feature type="transmembrane region" description="Helical" evidence="6">
    <location>
        <begin position="174"/>
        <end position="194"/>
    </location>
</feature>
<proteinExistence type="predicted"/>
<feature type="transmembrane region" description="Helical" evidence="6">
    <location>
        <begin position="281"/>
        <end position="300"/>
    </location>
</feature>
<keyword evidence="5 6" id="KW-0472">Membrane</keyword>
<evidence type="ECO:0000256" key="6">
    <source>
        <dbReference type="SAM" id="Phobius"/>
    </source>
</evidence>
<dbReference type="GO" id="GO:0016020">
    <property type="term" value="C:membrane"/>
    <property type="evidence" value="ECO:0007669"/>
    <property type="project" value="UniProtKB-SubCell"/>
</dbReference>
<dbReference type="KEGG" id="pacs:FAZ98_16170"/>
<evidence type="ECO:0000256" key="4">
    <source>
        <dbReference type="ARBA" id="ARBA00022989"/>
    </source>
</evidence>
<feature type="transmembrane region" description="Helical" evidence="6">
    <location>
        <begin position="143"/>
        <end position="162"/>
    </location>
</feature>
<evidence type="ECO:0000256" key="3">
    <source>
        <dbReference type="ARBA" id="ARBA00022692"/>
    </source>
</evidence>
<dbReference type="Gene3D" id="1.20.1250.20">
    <property type="entry name" value="MFS general substrate transporter like domains"/>
    <property type="match status" value="2"/>
</dbReference>
<keyword evidence="9" id="KW-1185">Reference proteome</keyword>
<evidence type="ECO:0000256" key="1">
    <source>
        <dbReference type="ARBA" id="ARBA00004141"/>
    </source>
</evidence>
<dbReference type="RefSeq" id="WP_158952327.1">
    <property type="nucleotide sequence ID" value="NZ_CP046914.1"/>
</dbReference>
<sequence length="440" mass="47302">MQTDVDVMRKVVWRIVPLIFLLFILNSIDRVNVSFAALQMNAELGFTPRVYGFGVGMFFVSYLLFQIPIAMAARSYGVRVCLGLMSIAWGLAAAGMSLVHTPTQFYVLRFLLGVTEAGFAPVTLYYYSVWIPARYRARVTSKNTIAIAVSIVIGAPLSGWLMTSTHTLGGLSGWRWMFVAEGLVPVLLGIYTLLKLPETPRDAAWLNEAERAWLLAKLDDDAATRTQHAHSTERVRALPRTAGSLRLWACAGAWFALTMGVYGVIFWLPQAIKHLSNFGDFTVAVLAATPWVFAGVAMWLNARHSDRHAERLWHVVLPTLVGALGLAASVVVGGGASAYAMLLLGLIGLGAAQAVFWAVPMDFMKGAAAAGGFAFINLCGNLAGLLGPNVIGWIRQSTGSFADVAYFLAVVLLLGALLLALALRARRADGPTGDGAGARG</sequence>
<feature type="transmembrane region" description="Helical" evidence="6">
    <location>
        <begin position="404"/>
        <end position="423"/>
    </location>
</feature>
<dbReference type="InterPro" id="IPR011701">
    <property type="entry name" value="MFS"/>
</dbReference>
<protein>
    <submittedName>
        <fullName evidence="8">MFS transporter</fullName>
    </submittedName>
</protein>
<feature type="transmembrane region" description="Helical" evidence="6">
    <location>
        <begin position="106"/>
        <end position="131"/>
    </location>
</feature>
<feature type="transmembrane region" description="Helical" evidence="6">
    <location>
        <begin position="48"/>
        <end position="65"/>
    </location>
</feature>